<keyword evidence="3 5" id="KW-0732">Signal</keyword>
<evidence type="ECO:0000256" key="3">
    <source>
        <dbReference type="ARBA" id="ARBA00022729"/>
    </source>
</evidence>
<name>S3JBP0_9ENTR</name>
<dbReference type="GO" id="GO:0009289">
    <property type="term" value="C:pilus"/>
    <property type="evidence" value="ECO:0007669"/>
    <property type="project" value="UniProtKB-SubCell"/>
</dbReference>
<dbReference type="EMBL" id="ATDT01000011">
    <property type="protein sequence ID" value="EPF17562.1"/>
    <property type="molecule type" value="Genomic_DNA"/>
</dbReference>
<organism evidence="8 9">
    <name type="scientific">Cedecea davisae DSM 4568</name>
    <dbReference type="NCBI Taxonomy" id="566551"/>
    <lineage>
        <taxon>Bacteria</taxon>
        <taxon>Pseudomonadati</taxon>
        <taxon>Pseudomonadota</taxon>
        <taxon>Gammaproteobacteria</taxon>
        <taxon>Enterobacterales</taxon>
        <taxon>Enterobacteriaceae</taxon>
        <taxon>Cedecea</taxon>
    </lineage>
</organism>
<reference evidence="8 9" key="1">
    <citation type="submission" date="2013-04" db="EMBL/GenBank/DDBJ databases">
        <authorList>
            <person name="Weinstock G."/>
            <person name="Sodergren E."/>
            <person name="Lobos E.A."/>
            <person name="Fulton L."/>
            <person name="Fulton R."/>
            <person name="Courtney L."/>
            <person name="Fronick C."/>
            <person name="O'Laughlin M."/>
            <person name="Godfrey J."/>
            <person name="Wilson R.M."/>
            <person name="Miner T."/>
            <person name="Farmer C."/>
            <person name="Delehaunty K."/>
            <person name="Cordes M."/>
            <person name="Minx P."/>
            <person name="Tomlinson C."/>
            <person name="Chen J."/>
            <person name="Wollam A."/>
            <person name="Pepin K.H."/>
            <person name="Palsikar V.B."/>
            <person name="Zhang X."/>
            <person name="Suruliraj S."/>
            <person name="Perna N.T."/>
            <person name="Plunkett G."/>
            <person name="Warren W."/>
            <person name="Mitreva M."/>
            <person name="Mardis E.R."/>
            <person name="Wilson R.K."/>
        </authorList>
    </citation>
    <scope>NUCLEOTIDE SEQUENCE [LARGE SCALE GENOMIC DNA]</scope>
    <source>
        <strain evidence="8 9">DSM 4568</strain>
    </source>
</reference>
<dbReference type="InterPro" id="IPR054160">
    <property type="entry name" value="MrkD_recept-bd"/>
</dbReference>
<gene>
    <name evidence="8" type="ORF">HMPREF0201_01919</name>
</gene>
<dbReference type="RefSeq" id="WP_016536222.1">
    <property type="nucleotide sequence ID" value="NZ_KE161030.1"/>
</dbReference>
<feature type="chain" id="PRO_5004510478" evidence="5">
    <location>
        <begin position="29"/>
        <end position="341"/>
    </location>
</feature>
<dbReference type="InterPro" id="IPR036937">
    <property type="entry name" value="Adhesion_dom_fimbrial_sf"/>
</dbReference>
<feature type="domain" description="Fimbrial-type adhesion" evidence="6">
    <location>
        <begin position="201"/>
        <end position="341"/>
    </location>
</feature>
<dbReference type="AlphaFoldDB" id="S3JBP0"/>
<evidence type="ECO:0000259" key="6">
    <source>
        <dbReference type="Pfam" id="PF00419"/>
    </source>
</evidence>
<accession>S3JBP0</accession>
<dbReference type="PATRIC" id="fig|566551.4.peg.1766"/>
<proteinExistence type="inferred from homology"/>
<dbReference type="InterPro" id="IPR000259">
    <property type="entry name" value="Adhesion_dom_fimbrial"/>
</dbReference>
<evidence type="ECO:0000256" key="1">
    <source>
        <dbReference type="ARBA" id="ARBA00004561"/>
    </source>
</evidence>
<evidence type="ECO:0000256" key="5">
    <source>
        <dbReference type="SAM" id="SignalP"/>
    </source>
</evidence>
<feature type="domain" description="MrkD-like receptor binding" evidence="7">
    <location>
        <begin position="44"/>
        <end position="180"/>
    </location>
</feature>
<dbReference type="GO" id="GO:0043709">
    <property type="term" value="P:cell adhesion involved in single-species biofilm formation"/>
    <property type="evidence" value="ECO:0007669"/>
    <property type="project" value="TreeGrafter"/>
</dbReference>
<dbReference type="SUPFAM" id="SSF49401">
    <property type="entry name" value="Bacterial adhesins"/>
    <property type="match status" value="1"/>
</dbReference>
<evidence type="ECO:0000256" key="2">
    <source>
        <dbReference type="ARBA" id="ARBA00006671"/>
    </source>
</evidence>
<dbReference type="Pfam" id="PF00419">
    <property type="entry name" value="Fimbrial"/>
    <property type="match status" value="1"/>
</dbReference>
<dbReference type="Gene3D" id="2.60.40.3310">
    <property type="match status" value="1"/>
</dbReference>
<dbReference type="OrthoDB" id="8970968at2"/>
<evidence type="ECO:0000313" key="9">
    <source>
        <dbReference type="Proteomes" id="UP000014585"/>
    </source>
</evidence>
<dbReference type="Proteomes" id="UP000014585">
    <property type="component" value="Unassembled WGS sequence"/>
</dbReference>
<protein>
    <submittedName>
        <fullName evidence="8">Fimbrial protein</fullName>
    </submittedName>
</protein>
<comment type="caution">
    <text evidence="8">The sequence shown here is derived from an EMBL/GenBank/DDBJ whole genome shotgun (WGS) entry which is preliminary data.</text>
</comment>
<dbReference type="HOGENOM" id="CLU_058392_0_0_6"/>
<keyword evidence="4" id="KW-0281">Fimbrium</keyword>
<dbReference type="PANTHER" id="PTHR33420">
    <property type="entry name" value="FIMBRIAL SUBUNIT ELFA-RELATED"/>
    <property type="match status" value="1"/>
</dbReference>
<sequence>MNRLIKKAFRPRLLTCALLLVASKGALATCSFMDSRFGPNDSVALDWGTIVVQRDTPVGTVVARLGDSTLGGRNNFLQCNASGFTTQWAVGPGFAPVAYGGQTLYQSGVPGLAFRIVTSGAGSTAGRYGTGPLPRQITNMACNTGTGWWRLCGGTWGGMSLQLVKISPITGSGPMTAGSIVQALVVGDTNVIDYTIGSGVIQTVACSVSNSNISVTMGKAKNTDFGTPGSTSGDADFAIDLNCDASTHINLTLAPGNAGAADAAKGILNIDNAGAGKTASGVGVQVMYNNAPLALNSRIAVATTAADGTYAIPLKARYYQTQPAVTPGIANANATFTLTYQ</sequence>
<evidence type="ECO:0000256" key="4">
    <source>
        <dbReference type="ARBA" id="ARBA00023263"/>
    </source>
</evidence>
<dbReference type="Pfam" id="PF22003">
    <property type="entry name" value="MrkDrd"/>
    <property type="match status" value="1"/>
</dbReference>
<evidence type="ECO:0000313" key="8">
    <source>
        <dbReference type="EMBL" id="EPF17562.1"/>
    </source>
</evidence>
<dbReference type="InterPro" id="IPR008966">
    <property type="entry name" value="Adhesion_dom_sf"/>
</dbReference>
<evidence type="ECO:0000259" key="7">
    <source>
        <dbReference type="Pfam" id="PF22003"/>
    </source>
</evidence>
<dbReference type="STRING" id="566551.HMPREF0201_01919"/>
<feature type="signal peptide" evidence="5">
    <location>
        <begin position="1"/>
        <end position="28"/>
    </location>
</feature>
<comment type="subcellular location">
    <subcellularLocation>
        <location evidence="1">Fimbrium</location>
    </subcellularLocation>
</comment>
<dbReference type="Gene3D" id="2.60.40.1090">
    <property type="entry name" value="Fimbrial-type adhesion domain"/>
    <property type="match status" value="1"/>
</dbReference>
<dbReference type="InterPro" id="IPR050263">
    <property type="entry name" value="Bact_Fimbrial_Adh_Pro"/>
</dbReference>
<dbReference type="PANTHER" id="PTHR33420:SF12">
    <property type="entry name" value="FIMBRIN-LIKE PROTEIN FIMI-RELATED"/>
    <property type="match status" value="1"/>
</dbReference>
<comment type="similarity">
    <text evidence="2">Belongs to the fimbrial protein family.</text>
</comment>